<dbReference type="InterPro" id="IPR022050">
    <property type="entry name" value="T_hemolysin"/>
</dbReference>
<proteinExistence type="predicted"/>
<sequence length="219" mass="24262">MQRNIKSTQPQQHDAGFRLLASDCENAEPVKAIVRRVYRQAYGAELDHFMPLLLWLEGSNTAVGLSPGNSGTMFLEHYLDSPIEALLTHACNRPVARSTIIELGNFAAGSIGETRLLIPMLAQLLYRLGYEWVVFTATPVLKNSFRRLGVELIPLASADPTRVPDPARWGRYYQCAPQVLAGSIAQALPGLSRIDPFARRVRHSRLLRQNTTDLGAING</sequence>
<protein>
    <submittedName>
        <fullName evidence="1">Thermostable hemolysin delta-VPH</fullName>
    </submittedName>
</protein>
<dbReference type="EMBL" id="JMQN01000057">
    <property type="protein sequence ID" value="KEA62125.1"/>
    <property type="molecule type" value="Genomic_DNA"/>
</dbReference>
<dbReference type="Proteomes" id="UP000028252">
    <property type="component" value="Unassembled WGS sequence"/>
</dbReference>
<organism evidence="1 2">
    <name type="scientific">Marinobacterium lacunae</name>
    <dbReference type="NCBI Taxonomy" id="1232683"/>
    <lineage>
        <taxon>Bacteria</taxon>
        <taxon>Pseudomonadati</taxon>
        <taxon>Pseudomonadota</taxon>
        <taxon>Gammaproteobacteria</taxon>
        <taxon>Oceanospirillales</taxon>
        <taxon>Oceanospirillaceae</taxon>
        <taxon>Marinobacterium</taxon>
    </lineage>
</organism>
<dbReference type="Pfam" id="PF12261">
    <property type="entry name" value="T_hemolysin"/>
    <property type="match status" value="1"/>
</dbReference>
<accession>A0A081FUC0</accession>
<gene>
    <name evidence="1" type="ORF">ADIMK_3786</name>
</gene>
<reference evidence="1 2" key="1">
    <citation type="submission" date="2014-04" db="EMBL/GenBank/DDBJ databases">
        <title>Marinobacterium kochiensis sp. nov., isolated from sediment sample collected from Kochi backwaters in Kerala, India.</title>
        <authorList>
            <person name="Singh A."/>
            <person name="Pinnaka A.K."/>
        </authorList>
    </citation>
    <scope>NUCLEOTIDE SEQUENCE [LARGE SCALE GENOMIC DNA]</scope>
    <source>
        <strain evidence="1 2">AK27</strain>
    </source>
</reference>
<evidence type="ECO:0000313" key="2">
    <source>
        <dbReference type="Proteomes" id="UP000028252"/>
    </source>
</evidence>
<dbReference type="RefSeq" id="WP_051693121.1">
    <property type="nucleotide sequence ID" value="NZ_JMQN01000057.1"/>
</dbReference>
<comment type="caution">
    <text evidence="1">The sequence shown here is derived from an EMBL/GenBank/DDBJ whole genome shotgun (WGS) entry which is preliminary data.</text>
</comment>
<keyword evidence="2" id="KW-1185">Reference proteome</keyword>
<dbReference type="STRING" id="1232683.ADIMK_3786"/>
<name>A0A081FUC0_9GAMM</name>
<dbReference type="PATRIC" id="fig|1232683.4.peg.3727"/>
<evidence type="ECO:0000313" key="1">
    <source>
        <dbReference type="EMBL" id="KEA62125.1"/>
    </source>
</evidence>
<dbReference type="eggNOG" id="ENOG5032S9B">
    <property type="taxonomic scope" value="Bacteria"/>
</dbReference>
<dbReference type="AlphaFoldDB" id="A0A081FUC0"/>